<organism evidence="2 4">
    <name type="scientific">Araneus ventricosus</name>
    <name type="common">Orbweaver spider</name>
    <name type="synonym">Epeira ventricosa</name>
    <dbReference type="NCBI Taxonomy" id="182803"/>
    <lineage>
        <taxon>Eukaryota</taxon>
        <taxon>Metazoa</taxon>
        <taxon>Ecdysozoa</taxon>
        <taxon>Arthropoda</taxon>
        <taxon>Chelicerata</taxon>
        <taxon>Arachnida</taxon>
        <taxon>Araneae</taxon>
        <taxon>Araneomorphae</taxon>
        <taxon>Entelegynae</taxon>
        <taxon>Araneoidea</taxon>
        <taxon>Araneidae</taxon>
        <taxon>Araneus</taxon>
    </lineage>
</organism>
<evidence type="ECO:0000256" key="1">
    <source>
        <dbReference type="SAM" id="MobiDB-lite"/>
    </source>
</evidence>
<evidence type="ECO:0000313" key="3">
    <source>
        <dbReference type="EMBL" id="GBN32218.1"/>
    </source>
</evidence>
<feature type="region of interest" description="Disordered" evidence="1">
    <location>
        <begin position="16"/>
        <end position="35"/>
    </location>
</feature>
<reference evidence="2 4" key="1">
    <citation type="journal article" date="2019" name="Sci. Rep.">
        <title>Orb-weaving spider Araneus ventricosus genome elucidates the spidroin gene catalogue.</title>
        <authorList>
            <person name="Kono N."/>
            <person name="Nakamura H."/>
            <person name="Ohtoshi R."/>
            <person name="Moran D.A.P."/>
            <person name="Shinohara A."/>
            <person name="Yoshida Y."/>
            <person name="Fujiwara M."/>
            <person name="Mori M."/>
            <person name="Tomita M."/>
            <person name="Arakawa K."/>
        </authorList>
    </citation>
    <scope>NUCLEOTIDE SEQUENCE [LARGE SCALE GENOMIC DNA]</scope>
</reference>
<evidence type="ECO:0000313" key="4">
    <source>
        <dbReference type="Proteomes" id="UP000499080"/>
    </source>
</evidence>
<dbReference type="Proteomes" id="UP000499080">
    <property type="component" value="Unassembled WGS sequence"/>
</dbReference>
<feature type="compositionally biased region" description="Basic and acidic residues" evidence="1">
    <location>
        <begin position="17"/>
        <end position="27"/>
    </location>
</feature>
<sequence length="171" mass="19759">MRTNRNVLQKYTFQNKTSEDKEEEKMQGRSTVLPPSSVEQVGLPFTFIPFDSLCPEVYYQKREDGRNKKITLKNNADRNYSFTSECGEETLTFASTGIGHSRHHSLFSGADWDHDKETVAMGCHRQQMKPSGQQTLRKIDDNIAHTSTTSDETIRHLFLNMHKVKLRNTYI</sequence>
<dbReference type="EMBL" id="BGPR01125458">
    <property type="protein sequence ID" value="GBN32218.1"/>
    <property type="molecule type" value="Genomic_DNA"/>
</dbReference>
<protein>
    <submittedName>
        <fullName evidence="2">Uncharacterized protein</fullName>
    </submittedName>
</protein>
<keyword evidence="4" id="KW-1185">Reference proteome</keyword>
<dbReference type="EMBL" id="BGPR01125455">
    <property type="protein sequence ID" value="GBN32209.1"/>
    <property type="molecule type" value="Genomic_DNA"/>
</dbReference>
<dbReference type="AlphaFoldDB" id="A0A4Y2N0C4"/>
<comment type="caution">
    <text evidence="2">The sequence shown here is derived from an EMBL/GenBank/DDBJ whole genome shotgun (WGS) entry which is preliminary data.</text>
</comment>
<proteinExistence type="predicted"/>
<accession>A0A4Y2N0C4</accession>
<evidence type="ECO:0000313" key="2">
    <source>
        <dbReference type="EMBL" id="GBN32209.1"/>
    </source>
</evidence>
<gene>
    <name evidence="3" type="ORF">AVEN_23555_1</name>
    <name evidence="2" type="ORF">AVEN_263787_1</name>
</gene>
<name>A0A4Y2N0C4_ARAVE</name>